<evidence type="ECO:0000313" key="3">
    <source>
        <dbReference type="EMBL" id="EFE28126.1"/>
    </source>
</evidence>
<dbReference type="Pfam" id="PF13649">
    <property type="entry name" value="Methyltransf_25"/>
    <property type="match status" value="1"/>
</dbReference>
<dbReference type="STRING" id="546269.HMPREF0389_00039"/>
<dbReference type="RefSeq" id="WP_014262252.1">
    <property type="nucleotide sequence ID" value="NC_016630.1"/>
</dbReference>
<reference evidence="4" key="1">
    <citation type="submission" date="2010-12" db="EMBL/GenBank/DDBJ databases">
        <title>The genome sequence of Filifactor alocis strain ATCC 35896.</title>
        <authorList>
            <consortium name="The Broad Institute Genome Sequencing Platform"/>
            <person name="Ward D."/>
            <person name="Earl A."/>
            <person name="Feldgarden M."/>
            <person name="Young S.K."/>
            <person name="Gargeya S."/>
            <person name="Zeng Q."/>
            <person name="Alvarado L."/>
            <person name="Berlin A."/>
            <person name="Bochicchio J."/>
            <person name="Chapman S.B."/>
            <person name="Chen Z."/>
            <person name="Freedman E."/>
            <person name="Gellesch M."/>
            <person name="Goldberg J."/>
            <person name="Griggs A."/>
            <person name="Gujja S."/>
            <person name="Heilman E."/>
            <person name="Heiman D."/>
            <person name="Howarth C."/>
            <person name="Mehta T."/>
            <person name="Neiman D."/>
            <person name="Pearson M."/>
            <person name="Roberts A."/>
            <person name="Saif S."/>
            <person name="Shea T."/>
            <person name="Shenoy N."/>
            <person name="Sisk P."/>
            <person name="Stolte C."/>
            <person name="Sykes S."/>
            <person name="White J."/>
            <person name="Yandava C."/>
            <person name="Izard J."/>
            <person name="Blanton J.M."/>
            <person name="Baranova O.V."/>
            <person name="Tanner A.C."/>
            <person name="Dewhirst F.E."/>
            <person name="Haas B."/>
            <person name="Nusbaum C."/>
            <person name="Birren B."/>
        </authorList>
    </citation>
    <scope>NUCLEOTIDE SEQUENCE [LARGE SCALE GENOMIC DNA]</scope>
    <source>
        <strain evidence="4">ATCC 35896 / CCUG 47790 / D40 B5</strain>
    </source>
</reference>
<dbReference type="EMBL" id="CP002390">
    <property type="protein sequence ID" value="EFE28126.1"/>
    <property type="molecule type" value="Genomic_DNA"/>
</dbReference>
<accession>D6GR35</accession>
<dbReference type="AlphaFoldDB" id="D6GR35"/>
<dbReference type="SUPFAM" id="SSF53335">
    <property type="entry name" value="S-adenosyl-L-methionine-dependent methyltransferases"/>
    <property type="match status" value="1"/>
</dbReference>
<dbReference type="OrthoDB" id="9811589at2"/>
<protein>
    <submittedName>
        <fullName evidence="3">Methyltransferase domain protein</fullName>
    </submittedName>
</protein>
<dbReference type="eggNOG" id="COG2226">
    <property type="taxonomic scope" value="Bacteria"/>
</dbReference>
<dbReference type="Proteomes" id="UP000007468">
    <property type="component" value="Chromosome"/>
</dbReference>
<dbReference type="Gene3D" id="3.40.50.150">
    <property type="entry name" value="Vaccinia Virus protein VP39"/>
    <property type="match status" value="1"/>
</dbReference>
<feature type="domain" description="Methyltransferase" evidence="2">
    <location>
        <begin position="40"/>
        <end position="136"/>
    </location>
</feature>
<proteinExistence type="predicted"/>
<dbReference type="PANTHER" id="PTHR43861">
    <property type="entry name" value="TRANS-ACONITATE 2-METHYLTRANSFERASE-RELATED"/>
    <property type="match status" value="1"/>
</dbReference>
<dbReference type="Gene3D" id="2.20.25.110">
    <property type="entry name" value="S-adenosyl-L-methionine-dependent methyltransferases"/>
    <property type="match status" value="1"/>
</dbReference>
<dbReference type="PATRIC" id="fig|546269.5.peg.626"/>
<sequence>MAYEVISKIYDELMEEVDYNQWCDFMEKLFLERTPDIHHILELGCGSGIMTECLLNKGYEVVGVDTSEEMLFLAQERLRRFGNKVILMEQDIENMDFEIYEIDCIFSSNDTLNYILEQDKLKNLLSYLNRRLKKGGTFIFDISSEYKLSEILGNNVFGQSFEDMIYLWENEYDEEKKQVEMTITLMEQEGMLYRRMQEKQTQRAYSIKEMTTILQETGYREVFVYGDLDKEQKDLDFVERLFFVAVK</sequence>
<dbReference type="CDD" id="cd02440">
    <property type="entry name" value="AdoMet_MTases"/>
    <property type="match status" value="1"/>
</dbReference>
<dbReference type="KEGG" id="faa:HMPREF0389_00039"/>
<organism evidence="3 4">
    <name type="scientific">Filifactor alocis (strain ATCC 35896 / CCUG 47790 / D40 B5)</name>
    <name type="common">Fusobacterium alocis</name>
    <dbReference type="NCBI Taxonomy" id="546269"/>
    <lineage>
        <taxon>Bacteria</taxon>
        <taxon>Bacillati</taxon>
        <taxon>Bacillota</taxon>
        <taxon>Clostridia</taxon>
        <taxon>Peptostreptococcales</taxon>
        <taxon>Filifactoraceae</taxon>
        <taxon>Filifactor</taxon>
    </lineage>
</organism>
<keyword evidence="3" id="KW-0489">Methyltransferase</keyword>
<evidence type="ECO:0000256" key="1">
    <source>
        <dbReference type="ARBA" id="ARBA00022679"/>
    </source>
</evidence>
<keyword evidence="1" id="KW-0808">Transferase</keyword>
<dbReference type="InterPro" id="IPR029063">
    <property type="entry name" value="SAM-dependent_MTases_sf"/>
</dbReference>
<keyword evidence="4" id="KW-1185">Reference proteome</keyword>
<dbReference type="GO" id="GO:0032259">
    <property type="term" value="P:methylation"/>
    <property type="evidence" value="ECO:0007669"/>
    <property type="project" value="UniProtKB-KW"/>
</dbReference>
<evidence type="ECO:0000259" key="2">
    <source>
        <dbReference type="Pfam" id="PF13649"/>
    </source>
</evidence>
<gene>
    <name evidence="3" type="ordered locus">HMPREF0389_00039</name>
</gene>
<evidence type="ECO:0000313" key="4">
    <source>
        <dbReference type="Proteomes" id="UP000007468"/>
    </source>
</evidence>
<dbReference type="InterPro" id="IPR041698">
    <property type="entry name" value="Methyltransf_25"/>
</dbReference>
<dbReference type="GO" id="GO:0008168">
    <property type="term" value="F:methyltransferase activity"/>
    <property type="evidence" value="ECO:0007669"/>
    <property type="project" value="UniProtKB-KW"/>
</dbReference>
<name>D6GR35_FILAD</name>